<dbReference type="InterPro" id="IPR002110">
    <property type="entry name" value="Ankyrin_rpt"/>
</dbReference>
<dbReference type="InterPro" id="IPR036770">
    <property type="entry name" value="Ankyrin_rpt-contain_sf"/>
</dbReference>
<feature type="repeat" description="ANK" evidence="3">
    <location>
        <begin position="145"/>
        <end position="177"/>
    </location>
</feature>
<proteinExistence type="predicted"/>
<dbReference type="EMBL" id="BMAT01002227">
    <property type="protein sequence ID" value="GFS02185.1"/>
    <property type="molecule type" value="Genomic_DNA"/>
</dbReference>
<evidence type="ECO:0000313" key="4">
    <source>
        <dbReference type="EMBL" id="GFS02185.1"/>
    </source>
</evidence>
<keyword evidence="2 3" id="KW-0040">ANK repeat</keyword>
<dbReference type="PROSITE" id="PS50297">
    <property type="entry name" value="ANK_REP_REGION"/>
    <property type="match status" value="3"/>
</dbReference>
<dbReference type="PANTHER" id="PTHR24198:SF165">
    <property type="entry name" value="ANKYRIN REPEAT-CONTAINING PROTEIN-RELATED"/>
    <property type="match status" value="1"/>
</dbReference>
<comment type="caution">
    <text evidence="4">The sequence shown here is derived from an EMBL/GenBank/DDBJ whole genome shotgun (WGS) entry which is preliminary data.</text>
</comment>
<dbReference type="Proteomes" id="UP000762676">
    <property type="component" value="Unassembled WGS sequence"/>
</dbReference>
<accession>A0AAV4HX70</accession>
<evidence type="ECO:0000256" key="1">
    <source>
        <dbReference type="ARBA" id="ARBA00022737"/>
    </source>
</evidence>
<sequence>MSDVSSTGSEVKQVQQQLTPKDVADEIMRQFEFCLPHSHGESELHNAAFCGDVLRLRLLLEYIDFQPGKLSTLNQRNRLGCTPVRLAATGGHETCLNLLIKAGADVHVVDVKGQTPLFVAVKNRRLQCARLLLQSGACPDGDSKNSSTPLHVAFMNGDINSVLLLLQFGAHPDKLRHLAPGSTLLFHGGFAPKISSLCAAMENLHEGDVYTAVRALLERGCKTSTFHYHSCVCMDREKLVDLLFAFGVSSDGRDENGRLATELNVKNNAKERLITFRESAVAAVCVSSEDSVVFASAEERSGLPGDATSAVPDDLVPSVFRCLTETGFFHSLYS</sequence>
<dbReference type="SMART" id="SM00248">
    <property type="entry name" value="ANK"/>
    <property type="match status" value="4"/>
</dbReference>
<feature type="repeat" description="ANK" evidence="3">
    <location>
        <begin position="112"/>
        <end position="144"/>
    </location>
</feature>
<evidence type="ECO:0000256" key="3">
    <source>
        <dbReference type="PROSITE-ProRule" id="PRU00023"/>
    </source>
</evidence>
<feature type="repeat" description="ANK" evidence="3">
    <location>
        <begin position="79"/>
        <end position="111"/>
    </location>
</feature>
<dbReference type="AlphaFoldDB" id="A0AAV4HX70"/>
<name>A0AAV4HX70_9GAST</name>
<organism evidence="4 5">
    <name type="scientific">Elysia marginata</name>
    <dbReference type="NCBI Taxonomy" id="1093978"/>
    <lineage>
        <taxon>Eukaryota</taxon>
        <taxon>Metazoa</taxon>
        <taxon>Spiralia</taxon>
        <taxon>Lophotrochozoa</taxon>
        <taxon>Mollusca</taxon>
        <taxon>Gastropoda</taxon>
        <taxon>Heterobranchia</taxon>
        <taxon>Euthyneura</taxon>
        <taxon>Panpulmonata</taxon>
        <taxon>Sacoglossa</taxon>
        <taxon>Placobranchoidea</taxon>
        <taxon>Plakobranchidae</taxon>
        <taxon>Elysia</taxon>
    </lineage>
</organism>
<dbReference type="PROSITE" id="PS50088">
    <property type="entry name" value="ANK_REPEAT"/>
    <property type="match status" value="3"/>
</dbReference>
<reference evidence="4 5" key="1">
    <citation type="journal article" date="2021" name="Elife">
        <title>Chloroplast acquisition without the gene transfer in kleptoplastic sea slugs, Plakobranchus ocellatus.</title>
        <authorList>
            <person name="Maeda T."/>
            <person name="Takahashi S."/>
            <person name="Yoshida T."/>
            <person name="Shimamura S."/>
            <person name="Takaki Y."/>
            <person name="Nagai Y."/>
            <person name="Toyoda A."/>
            <person name="Suzuki Y."/>
            <person name="Arimoto A."/>
            <person name="Ishii H."/>
            <person name="Satoh N."/>
            <person name="Nishiyama T."/>
            <person name="Hasebe M."/>
            <person name="Maruyama T."/>
            <person name="Minagawa J."/>
            <person name="Obokata J."/>
            <person name="Shigenobu S."/>
        </authorList>
    </citation>
    <scope>NUCLEOTIDE SEQUENCE [LARGE SCALE GENOMIC DNA]</scope>
</reference>
<keyword evidence="1" id="KW-0677">Repeat</keyword>
<dbReference type="SUPFAM" id="SSF48403">
    <property type="entry name" value="Ankyrin repeat"/>
    <property type="match status" value="1"/>
</dbReference>
<dbReference type="PANTHER" id="PTHR24198">
    <property type="entry name" value="ANKYRIN REPEAT AND PROTEIN KINASE DOMAIN-CONTAINING PROTEIN"/>
    <property type="match status" value="1"/>
</dbReference>
<gene>
    <name evidence="4" type="ORF">ElyMa_001116700</name>
</gene>
<evidence type="ECO:0000256" key="2">
    <source>
        <dbReference type="ARBA" id="ARBA00023043"/>
    </source>
</evidence>
<protein>
    <submittedName>
        <fullName evidence="4">Ankyrin repeat and SOCS box protein 1-like</fullName>
    </submittedName>
</protein>
<keyword evidence="5" id="KW-1185">Reference proteome</keyword>
<evidence type="ECO:0000313" key="5">
    <source>
        <dbReference type="Proteomes" id="UP000762676"/>
    </source>
</evidence>
<dbReference type="Gene3D" id="1.25.40.20">
    <property type="entry name" value="Ankyrin repeat-containing domain"/>
    <property type="match status" value="1"/>
</dbReference>
<dbReference type="Pfam" id="PF12796">
    <property type="entry name" value="Ank_2"/>
    <property type="match status" value="1"/>
</dbReference>